<comment type="caution">
    <text evidence="1">The sequence shown here is derived from an EMBL/GenBank/DDBJ whole genome shotgun (WGS) entry which is preliminary data.</text>
</comment>
<keyword evidence="2" id="KW-1185">Reference proteome</keyword>
<protein>
    <recommendedName>
        <fullName evidence="3">Endonuclease/exonuclease/phosphatase domain-containing protein</fullName>
    </recommendedName>
</protein>
<name>A0A1R3ICM6_9ROSI</name>
<reference evidence="2" key="1">
    <citation type="submission" date="2013-09" db="EMBL/GenBank/DDBJ databases">
        <title>Corchorus olitorius genome sequencing.</title>
        <authorList>
            <person name="Alam M."/>
            <person name="Haque M.S."/>
            <person name="Islam M.S."/>
            <person name="Emdad E.M."/>
            <person name="Islam M.M."/>
            <person name="Ahmed B."/>
            <person name="Halim A."/>
            <person name="Hossen Q.M.M."/>
            <person name="Hossain M.Z."/>
            <person name="Ahmed R."/>
            <person name="Khan M.M."/>
            <person name="Islam R."/>
            <person name="Rashid M.M."/>
            <person name="Khan S.A."/>
            <person name="Rahman M.S."/>
            <person name="Alam M."/>
            <person name="Yahiya A.S."/>
            <person name="Khan M.S."/>
            <person name="Azam M.S."/>
            <person name="Haque T."/>
            <person name="Lashkar M.Z.H."/>
            <person name="Akhand A.I."/>
            <person name="Morshed G."/>
            <person name="Roy S."/>
            <person name="Uddin K.S."/>
            <person name="Rabeya T."/>
            <person name="Hossain A.S."/>
            <person name="Chowdhury A."/>
            <person name="Snigdha A.R."/>
            <person name="Mortoza M.S."/>
            <person name="Matin S.A."/>
            <person name="Hoque S.M.E."/>
            <person name="Islam M.K."/>
            <person name="Roy D.K."/>
            <person name="Haider R."/>
            <person name="Moosa M.M."/>
            <person name="Elias S.M."/>
            <person name="Hasan A.M."/>
            <person name="Jahan S."/>
            <person name="Shafiuddin M."/>
            <person name="Mahmood N."/>
            <person name="Shommy N.S."/>
        </authorList>
    </citation>
    <scope>NUCLEOTIDE SEQUENCE [LARGE SCALE GENOMIC DNA]</scope>
    <source>
        <strain evidence="2">cv. O-4</strain>
    </source>
</reference>
<dbReference type="EMBL" id="AWUE01018442">
    <property type="protein sequence ID" value="OMO80352.1"/>
    <property type="molecule type" value="Genomic_DNA"/>
</dbReference>
<organism evidence="1 2">
    <name type="scientific">Corchorus olitorius</name>
    <dbReference type="NCBI Taxonomy" id="93759"/>
    <lineage>
        <taxon>Eukaryota</taxon>
        <taxon>Viridiplantae</taxon>
        <taxon>Streptophyta</taxon>
        <taxon>Embryophyta</taxon>
        <taxon>Tracheophyta</taxon>
        <taxon>Spermatophyta</taxon>
        <taxon>Magnoliopsida</taxon>
        <taxon>eudicotyledons</taxon>
        <taxon>Gunneridae</taxon>
        <taxon>Pentapetalae</taxon>
        <taxon>rosids</taxon>
        <taxon>malvids</taxon>
        <taxon>Malvales</taxon>
        <taxon>Malvaceae</taxon>
        <taxon>Grewioideae</taxon>
        <taxon>Apeibeae</taxon>
        <taxon>Corchorus</taxon>
    </lineage>
</organism>
<proteinExistence type="predicted"/>
<accession>A0A1R3ICM6</accession>
<dbReference type="Proteomes" id="UP000187203">
    <property type="component" value="Unassembled WGS sequence"/>
</dbReference>
<evidence type="ECO:0000313" key="2">
    <source>
        <dbReference type="Proteomes" id="UP000187203"/>
    </source>
</evidence>
<sequence>MDGLLPVEDLADITRQLIVISQIEMSLQYPEIRPDHQATMRNYLVLMEAIKLITTTYLPFLNDDSKNSLLTWFAFNLLNLPSPEKAIEKLHHDHIQEEIYTRGLANFSLPMINGKERIIDPERFDFQSSTPSVAIDGNHQRIVLLTTLPNFGVKLKIRFSINVLTRSTTHFLDLSHISPENLHASPTCATWGKCPCPSMSAPNHSTRIKILLYNVKGAATTTFPADLARHYHATSPHLLIITETRQPGKTVQKIMNSLDLDWSQTLEPAGFYGGIWMLWKKQVAELYLERKEDFKLAAEIKVIFND</sequence>
<evidence type="ECO:0008006" key="3">
    <source>
        <dbReference type="Google" id="ProtNLM"/>
    </source>
</evidence>
<dbReference type="AlphaFoldDB" id="A0A1R3ICM6"/>
<gene>
    <name evidence="1" type="ORF">COLO4_24120</name>
</gene>
<evidence type="ECO:0000313" key="1">
    <source>
        <dbReference type="EMBL" id="OMO80352.1"/>
    </source>
</evidence>